<proteinExistence type="predicted"/>
<comment type="caution">
    <text evidence="1">The sequence shown here is derived from an EMBL/GenBank/DDBJ whole genome shotgun (WGS) entry which is preliminary data.</text>
</comment>
<reference evidence="1" key="1">
    <citation type="journal article" date="2015" name="Nature">
        <title>Complex archaea that bridge the gap between prokaryotes and eukaryotes.</title>
        <authorList>
            <person name="Spang A."/>
            <person name="Saw J.H."/>
            <person name="Jorgensen S.L."/>
            <person name="Zaremba-Niedzwiedzka K."/>
            <person name="Martijn J."/>
            <person name="Lind A.E."/>
            <person name="van Eijk R."/>
            <person name="Schleper C."/>
            <person name="Guy L."/>
            <person name="Ettema T.J."/>
        </authorList>
    </citation>
    <scope>NUCLEOTIDE SEQUENCE</scope>
</reference>
<dbReference type="InterPro" id="IPR046227">
    <property type="entry name" value="DUF6260"/>
</dbReference>
<gene>
    <name evidence="1" type="ORF">LCGC14_0429170</name>
</gene>
<dbReference type="EMBL" id="LAZR01000400">
    <property type="protein sequence ID" value="KKN70644.1"/>
    <property type="molecule type" value="Genomic_DNA"/>
</dbReference>
<name>A0A0F9SUT1_9ZZZZ</name>
<sequence length="410" mass="45102">MSGFIDQVEIDFIVNGEGHGSLAKGIASGQLTLESRVGFDPGILRPVIQNDGNKYCVIKTGRFITNKAGEQEPESKHIPLRTLVNNGMVPFTFNASALPHHTWQRIDRAVIKASRDRLNAWNDLAAANTYGGFDGMAVTALIKDTMTDPGDAKVDMDTLSDDMSDAPLFTPDILPLPIIHAGASISQRRLAQSRNGSMPLDTSLIEASGRRCSETLEKMTIGMVDYSTLKIGSSTDFSNRGIYGFRTQPDRITKTDITTSGSFVAQTFVNEIIAMIELARAQKYFGPFVLYYSTTWDQFLARDYFVFADTGYAAAPTMTVLQRVEQIKKIKRVVSLDMFTSANELLLVQMTSETVRAVNGMDFMTVQWTKDGGAQTMLRVMGIKVPDLRSQYVGQSTSSRKCAIVHGTIA</sequence>
<dbReference type="Pfam" id="PF19774">
    <property type="entry name" value="DUF6260"/>
    <property type="match status" value="1"/>
</dbReference>
<organism evidence="1">
    <name type="scientific">marine sediment metagenome</name>
    <dbReference type="NCBI Taxonomy" id="412755"/>
    <lineage>
        <taxon>unclassified sequences</taxon>
        <taxon>metagenomes</taxon>
        <taxon>ecological metagenomes</taxon>
    </lineage>
</organism>
<protein>
    <submittedName>
        <fullName evidence="1">Uncharacterized protein</fullName>
    </submittedName>
</protein>
<accession>A0A0F9SUT1</accession>
<dbReference type="Gene3D" id="3.30.2400.30">
    <property type="match status" value="1"/>
</dbReference>
<dbReference type="AlphaFoldDB" id="A0A0F9SUT1"/>
<evidence type="ECO:0000313" key="1">
    <source>
        <dbReference type="EMBL" id="KKN70644.1"/>
    </source>
</evidence>